<sequence length="70" mass="8096">MSVTNPTITTQWSPSARKHVRVTLFEEVWAKELSARPWWESPGQRVLNSFITARTWLDARNSVKDIIADL</sequence>
<gene>
    <name evidence="1" type="ORF">S01H1_07973</name>
</gene>
<organism evidence="1">
    <name type="scientific">marine sediment metagenome</name>
    <dbReference type="NCBI Taxonomy" id="412755"/>
    <lineage>
        <taxon>unclassified sequences</taxon>
        <taxon>metagenomes</taxon>
        <taxon>ecological metagenomes</taxon>
    </lineage>
</organism>
<proteinExistence type="predicted"/>
<comment type="caution">
    <text evidence="1">The sequence shown here is derived from an EMBL/GenBank/DDBJ whole genome shotgun (WGS) entry which is preliminary data.</text>
</comment>
<evidence type="ECO:0000313" key="1">
    <source>
        <dbReference type="EMBL" id="GAF72871.1"/>
    </source>
</evidence>
<reference evidence="1" key="1">
    <citation type="journal article" date="2014" name="Front. Microbiol.">
        <title>High frequency of phylogenetically diverse reductive dehalogenase-homologous genes in deep subseafloor sedimentary metagenomes.</title>
        <authorList>
            <person name="Kawai M."/>
            <person name="Futagami T."/>
            <person name="Toyoda A."/>
            <person name="Takaki Y."/>
            <person name="Nishi S."/>
            <person name="Hori S."/>
            <person name="Arai W."/>
            <person name="Tsubouchi T."/>
            <person name="Morono Y."/>
            <person name="Uchiyama I."/>
            <person name="Ito T."/>
            <person name="Fujiyama A."/>
            <person name="Inagaki F."/>
            <person name="Takami H."/>
        </authorList>
    </citation>
    <scope>NUCLEOTIDE SEQUENCE</scope>
    <source>
        <strain evidence="1">Expedition CK06-06</strain>
    </source>
</reference>
<accession>X0SCJ0</accession>
<name>X0SCJ0_9ZZZZ</name>
<dbReference type="AlphaFoldDB" id="X0SCJ0"/>
<dbReference type="EMBL" id="BARS01004091">
    <property type="protein sequence ID" value="GAF72871.1"/>
    <property type="molecule type" value="Genomic_DNA"/>
</dbReference>
<protein>
    <submittedName>
        <fullName evidence="1">Uncharacterized protein</fullName>
    </submittedName>
</protein>